<feature type="transmembrane region" description="Helical" evidence="6">
    <location>
        <begin position="241"/>
        <end position="259"/>
    </location>
</feature>
<dbReference type="SMART" id="SM00849">
    <property type="entry name" value="Lactamase_B"/>
    <property type="match status" value="1"/>
</dbReference>
<keyword evidence="9" id="KW-1185">Reference proteome</keyword>
<dbReference type="InterPro" id="IPR036866">
    <property type="entry name" value="RibonucZ/Hydroxyglut_hydro"/>
</dbReference>
<feature type="transmembrane region" description="Helical" evidence="6">
    <location>
        <begin position="413"/>
        <end position="438"/>
    </location>
</feature>
<protein>
    <submittedName>
        <fullName evidence="8">DNA internalization-related competence protein ComEC/Rec2</fullName>
    </submittedName>
</protein>
<dbReference type="Proteomes" id="UP000238220">
    <property type="component" value="Unassembled WGS sequence"/>
</dbReference>
<dbReference type="InterPro" id="IPR025405">
    <property type="entry name" value="DUF4131"/>
</dbReference>
<dbReference type="PANTHER" id="PTHR30619">
    <property type="entry name" value="DNA INTERNALIZATION/COMPETENCE PROTEIN COMEC/REC2"/>
    <property type="match status" value="1"/>
</dbReference>
<dbReference type="Pfam" id="PF00753">
    <property type="entry name" value="Lactamase_B"/>
    <property type="match status" value="1"/>
</dbReference>
<dbReference type="NCBIfam" id="TIGR00361">
    <property type="entry name" value="ComEC_Rec2"/>
    <property type="match status" value="1"/>
</dbReference>
<feature type="domain" description="Metallo-beta-lactamase" evidence="7">
    <location>
        <begin position="521"/>
        <end position="677"/>
    </location>
</feature>
<name>A0A2S5TBJ3_9GAMM</name>
<feature type="transmembrane region" description="Helical" evidence="6">
    <location>
        <begin position="12"/>
        <end position="29"/>
    </location>
</feature>
<proteinExistence type="predicted"/>
<dbReference type="EMBL" id="PSNW01000013">
    <property type="protein sequence ID" value="PPE72381.1"/>
    <property type="molecule type" value="Genomic_DNA"/>
</dbReference>
<organism evidence="8 9">
    <name type="scientific">Solimonas fluminis</name>
    <dbReference type="NCBI Taxonomy" id="2086571"/>
    <lineage>
        <taxon>Bacteria</taxon>
        <taxon>Pseudomonadati</taxon>
        <taxon>Pseudomonadota</taxon>
        <taxon>Gammaproteobacteria</taxon>
        <taxon>Nevskiales</taxon>
        <taxon>Nevskiaceae</taxon>
        <taxon>Solimonas</taxon>
    </lineage>
</organism>
<dbReference type="NCBIfam" id="TIGR00360">
    <property type="entry name" value="ComEC_N-term"/>
    <property type="match status" value="1"/>
</dbReference>
<keyword evidence="2" id="KW-1003">Cell membrane</keyword>
<dbReference type="InterPro" id="IPR004797">
    <property type="entry name" value="Competence_ComEC/Rec2"/>
</dbReference>
<evidence type="ECO:0000256" key="6">
    <source>
        <dbReference type="SAM" id="Phobius"/>
    </source>
</evidence>
<sequence>MDPGQRPAGADLRVLILCFTLGVLSLHALRELPPWPVLAPLLLAALPRWRYRWHGLFLALGLGLTLWQAQRALDERWPAARHGEVLTVQGRVSSLPEAGHDPREPEQKVWRFRFDPEAAEGLPRHLRVSWYRTQESVRAGECWRLELKLRTPRGSMNPGGFDYEGWLLREGIGAAATVRDASRCGEGGGLLALRQRLRDAIEAWLPGHPAAPMVAALTLGDQSGLRDGDWEIFRLTGTSHLVAISGFNIAIVAALGFFLGRWLWTLWPPLLLRLPAQKAGWLVSGLSAVAYGAVAGFEAPVARATLMALFVIVAGFANRLGQPSRVLALAWFAVLLSDPLSISSPGLWLSFGAVAAIFYVGGGRLAPPRGLRALVMLQLMLTVVLLPLTLHFFHGLSWPAPLVNLLAVPAFALLTPLLLLAMLLAALWPAAGLPLLGWSADALQWLRLGLEAAAQWPQAWIAWSPAWPALLLALLGAVLLFAPHGLPLRPLALLCFLPLAFPPSQAPQAGRFELAALDVGQGLAVVVRTANHSLLYDAGPAFDEGFDAGESVVVPYLLGRGIHRLDRLLLSHQDNDHAGGVAAVLRRLSVSEQYGTPGGAPCADGRRWTWDGVSFEILHPPQAEVGGSDNNRSCVLRIEAGGQVALLTGDIERAAEQDLLRRHRGRLRADVLLSPHHGSRTSSTPDFVAAVRPRLVIHPAAWRSSFGHPRPEVVERYAGAGARQWITGVEGMIRLELPELADRPPERWRRLAGRWWNAPAEP</sequence>
<dbReference type="InterPro" id="IPR052159">
    <property type="entry name" value="Competence_DNA_uptake"/>
</dbReference>
<feature type="transmembrane region" description="Helical" evidence="6">
    <location>
        <begin position="304"/>
        <end position="322"/>
    </location>
</feature>
<comment type="caution">
    <text evidence="8">The sequence shown here is derived from an EMBL/GenBank/DDBJ whole genome shotgun (WGS) entry which is preliminary data.</text>
</comment>
<keyword evidence="4 6" id="KW-1133">Transmembrane helix</keyword>
<feature type="transmembrane region" description="Helical" evidence="6">
    <location>
        <begin position="373"/>
        <end position="393"/>
    </location>
</feature>
<dbReference type="InterPro" id="IPR004477">
    <property type="entry name" value="ComEC_N"/>
</dbReference>
<dbReference type="GO" id="GO:0030420">
    <property type="term" value="P:establishment of competence for transformation"/>
    <property type="evidence" value="ECO:0007669"/>
    <property type="project" value="InterPro"/>
</dbReference>
<gene>
    <name evidence="8" type="ORF">C3942_18890</name>
</gene>
<dbReference type="InterPro" id="IPR001279">
    <property type="entry name" value="Metallo-B-lactamas"/>
</dbReference>
<feature type="transmembrane region" description="Helical" evidence="6">
    <location>
        <begin position="279"/>
        <end position="297"/>
    </location>
</feature>
<dbReference type="InterPro" id="IPR035681">
    <property type="entry name" value="ComA-like_MBL"/>
</dbReference>
<evidence type="ECO:0000313" key="9">
    <source>
        <dbReference type="Proteomes" id="UP000238220"/>
    </source>
</evidence>
<keyword evidence="5 6" id="KW-0472">Membrane</keyword>
<keyword evidence="3 6" id="KW-0812">Transmembrane</keyword>
<dbReference type="GO" id="GO:0005886">
    <property type="term" value="C:plasma membrane"/>
    <property type="evidence" value="ECO:0007669"/>
    <property type="project" value="UniProtKB-SubCell"/>
</dbReference>
<reference evidence="8 9" key="1">
    <citation type="submission" date="2018-02" db="EMBL/GenBank/DDBJ databases">
        <title>Genome sequencing of Solimonas sp. HR-BB.</title>
        <authorList>
            <person name="Lee Y."/>
            <person name="Jeon C.O."/>
        </authorList>
    </citation>
    <scope>NUCLEOTIDE SEQUENCE [LARGE SCALE GENOMIC DNA]</scope>
    <source>
        <strain evidence="8 9">HR-BB</strain>
    </source>
</reference>
<dbReference type="SUPFAM" id="SSF56281">
    <property type="entry name" value="Metallo-hydrolase/oxidoreductase"/>
    <property type="match status" value="1"/>
</dbReference>
<feature type="transmembrane region" description="Helical" evidence="6">
    <location>
        <begin position="459"/>
        <end position="482"/>
    </location>
</feature>
<comment type="subcellular location">
    <subcellularLocation>
        <location evidence="1">Cell membrane</location>
        <topology evidence="1">Multi-pass membrane protein</topology>
    </subcellularLocation>
</comment>
<dbReference type="Pfam" id="PF13567">
    <property type="entry name" value="DUF4131"/>
    <property type="match status" value="1"/>
</dbReference>
<evidence type="ECO:0000256" key="4">
    <source>
        <dbReference type="ARBA" id="ARBA00022989"/>
    </source>
</evidence>
<evidence type="ECO:0000259" key="7">
    <source>
        <dbReference type="SMART" id="SM00849"/>
    </source>
</evidence>
<accession>A0A2S5TBJ3</accession>
<feature type="transmembrane region" description="Helical" evidence="6">
    <location>
        <begin position="49"/>
        <end position="67"/>
    </location>
</feature>
<feature type="transmembrane region" description="Helical" evidence="6">
    <location>
        <begin position="342"/>
        <end position="361"/>
    </location>
</feature>
<dbReference type="Gene3D" id="3.60.15.10">
    <property type="entry name" value="Ribonuclease Z/Hydroxyacylglutathione hydrolase-like"/>
    <property type="match status" value="2"/>
</dbReference>
<evidence type="ECO:0000256" key="2">
    <source>
        <dbReference type="ARBA" id="ARBA00022475"/>
    </source>
</evidence>
<dbReference type="CDD" id="cd07731">
    <property type="entry name" value="ComA-like_MBL-fold"/>
    <property type="match status" value="1"/>
</dbReference>
<evidence type="ECO:0000256" key="5">
    <source>
        <dbReference type="ARBA" id="ARBA00023136"/>
    </source>
</evidence>
<dbReference type="Pfam" id="PF03772">
    <property type="entry name" value="Competence"/>
    <property type="match status" value="1"/>
</dbReference>
<dbReference type="RefSeq" id="WP_104231930.1">
    <property type="nucleotide sequence ID" value="NZ_PSNW01000013.1"/>
</dbReference>
<dbReference type="PANTHER" id="PTHR30619:SF1">
    <property type="entry name" value="RECOMBINATION PROTEIN 2"/>
    <property type="match status" value="1"/>
</dbReference>
<evidence type="ECO:0000256" key="3">
    <source>
        <dbReference type="ARBA" id="ARBA00022692"/>
    </source>
</evidence>
<dbReference type="OrthoDB" id="9761531at2"/>
<dbReference type="AlphaFoldDB" id="A0A2S5TBJ3"/>
<evidence type="ECO:0000256" key="1">
    <source>
        <dbReference type="ARBA" id="ARBA00004651"/>
    </source>
</evidence>
<evidence type="ECO:0000313" key="8">
    <source>
        <dbReference type="EMBL" id="PPE72381.1"/>
    </source>
</evidence>